<dbReference type="Proteomes" id="UP000256310">
    <property type="component" value="Unassembled WGS sequence"/>
</dbReference>
<dbReference type="Pfam" id="PF11158">
    <property type="entry name" value="DUF2938"/>
    <property type="match status" value="1"/>
</dbReference>
<dbReference type="EMBL" id="QRDP01000004">
    <property type="protein sequence ID" value="RED17234.1"/>
    <property type="molecule type" value="Genomic_DNA"/>
</dbReference>
<feature type="transmembrane region" description="Helical" evidence="1">
    <location>
        <begin position="31"/>
        <end position="51"/>
    </location>
</feature>
<feature type="transmembrane region" description="Helical" evidence="1">
    <location>
        <begin position="102"/>
        <end position="120"/>
    </location>
</feature>
<dbReference type="OrthoDB" id="9812539at2"/>
<accession>A0A3D9FHG1</accession>
<feature type="transmembrane region" description="Helical" evidence="1">
    <location>
        <begin position="141"/>
        <end position="162"/>
    </location>
</feature>
<feature type="transmembrane region" description="Helical" evidence="1">
    <location>
        <begin position="7"/>
        <end position="25"/>
    </location>
</feature>
<protein>
    <recommendedName>
        <fullName evidence="4">DUF2938 family protein</fullName>
    </recommendedName>
</protein>
<proteinExistence type="predicted"/>
<keyword evidence="1" id="KW-0812">Transmembrane</keyword>
<comment type="caution">
    <text evidence="2">The sequence shown here is derived from an EMBL/GenBank/DDBJ whole genome shotgun (WGS) entry which is preliminary data.</text>
</comment>
<reference evidence="2 3" key="1">
    <citation type="submission" date="2018-07" db="EMBL/GenBank/DDBJ databases">
        <title>Genomic Encyclopedia of Type Strains, Phase IV (KMG-IV): sequencing the most valuable type-strain genomes for metagenomic binning, comparative biology and taxonomic classification.</title>
        <authorList>
            <person name="Goeker M."/>
        </authorList>
    </citation>
    <scope>NUCLEOTIDE SEQUENCE [LARGE SCALE GENOMIC DNA]</scope>
    <source>
        <strain evidence="2 3">DSM 26725</strain>
    </source>
</reference>
<evidence type="ECO:0008006" key="4">
    <source>
        <dbReference type="Google" id="ProtNLM"/>
    </source>
</evidence>
<organism evidence="2 3">
    <name type="scientific">Parasphingopyxis lamellibrachiae</name>
    <dbReference type="NCBI Taxonomy" id="680125"/>
    <lineage>
        <taxon>Bacteria</taxon>
        <taxon>Pseudomonadati</taxon>
        <taxon>Pseudomonadota</taxon>
        <taxon>Alphaproteobacteria</taxon>
        <taxon>Sphingomonadales</taxon>
        <taxon>Sphingomonadaceae</taxon>
        <taxon>Parasphingopyxis</taxon>
    </lineage>
</organism>
<evidence type="ECO:0000256" key="1">
    <source>
        <dbReference type="SAM" id="Phobius"/>
    </source>
</evidence>
<feature type="transmembrane region" description="Helical" evidence="1">
    <location>
        <begin position="71"/>
        <end position="90"/>
    </location>
</feature>
<keyword evidence="1" id="KW-0472">Membrane</keyword>
<dbReference type="RefSeq" id="WP_116236531.1">
    <property type="nucleotide sequence ID" value="NZ_QRDP01000004.1"/>
</dbReference>
<gene>
    <name evidence="2" type="ORF">DFR46_2273</name>
</gene>
<dbReference type="AlphaFoldDB" id="A0A3D9FHG1"/>
<evidence type="ECO:0000313" key="3">
    <source>
        <dbReference type="Proteomes" id="UP000256310"/>
    </source>
</evidence>
<dbReference type="InterPro" id="IPR021329">
    <property type="entry name" value="DUF2938"/>
</dbReference>
<sequence length="174" mass="18561">MTEVGIFLLHSAAVGMGATLLMDLWTVIRRFVFAIPLLDYGLVGRWLGHIVRGRFRHDAIGAANPIPCERVIGWMFHYLTGMVFAAILLFAWGPDWGRNPTIGPALVVGIGTVAAPFLIMQPAMGSGIAASRTPRPAIARVHSVIAHMVFGLGLYVTASMIVETGFGAAFSSGA</sequence>
<keyword evidence="1" id="KW-1133">Transmembrane helix</keyword>
<name>A0A3D9FHG1_9SPHN</name>
<evidence type="ECO:0000313" key="2">
    <source>
        <dbReference type="EMBL" id="RED17234.1"/>
    </source>
</evidence>
<keyword evidence="3" id="KW-1185">Reference proteome</keyword>